<keyword evidence="6 7" id="KW-0472">Membrane</keyword>
<accession>A0ABM1RBI7</accession>
<keyword evidence="3" id="KW-0677">Repeat</keyword>
<evidence type="ECO:0000256" key="6">
    <source>
        <dbReference type="ARBA" id="ARBA00023136"/>
    </source>
</evidence>
<evidence type="ECO:0000256" key="5">
    <source>
        <dbReference type="ARBA" id="ARBA00023043"/>
    </source>
</evidence>
<dbReference type="Proteomes" id="UP000694864">
    <property type="component" value="Chromosome 19"/>
</dbReference>
<dbReference type="PANTHER" id="PTHR24186:SF38">
    <property type="entry name" value="ANKYRIN REPEAT FAMILY PROTEIN"/>
    <property type="match status" value="1"/>
</dbReference>
<evidence type="ECO:0000256" key="2">
    <source>
        <dbReference type="ARBA" id="ARBA00022692"/>
    </source>
</evidence>
<evidence type="ECO:0000256" key="7">
    <source>
        <dbReference type="SAM" id="Phobius"/>
    </source>
</evidence>
<keyword evidence="9" id="KW-1185">Reference proteome</keyword>
<dbReference type="RefSeq" id="XP_019096375.1">
    <property type="nucleotide sequence ID" value="XM_019240830.1"/>
</dbReference>
<feature type="transmembrane region" description="Helical" evidence="7">
    <location>
        <begin position="123"/>
        <end position="140"/>
    </location>
</feature>
<feature type="transmembrane region" description="Helical" evidence="7">
    <location>
        <begin position="160"/>
        <end position="181"/>
    </location>
</feature>
<keyword evidence="4 7" id="KW-1133">Transmembrane helix</keyword>
<proteinExistence type="predicted"/>
<evidence type="ECO:0000256" key="1">
    <source>
        <dbReference type="ARBA" id="ARBA00004141"/>
    </source>
</evidence>
<organism evidence="9 10">
    <name type="scientific">Camelina sativa</name>
    <name type="common">False flax</name>
    <name type="synonym">Myagrum sativum</name>
    <dbReference type="NCBI Taxonomy" id="90675"/>
    <lineage>
        <taxon>Eukaryota</taxon>
        <taxon>Viridiplantae</taxon>
        <taxon>Streptophyta</taxon>
        <taxon>Embryophyta</taxon>
        <taxon>Tracheophyta</taxon>
        <taxon>Spermatophyta</taxon>
        <taxon>Magnoliopsida</taxon>
        <taxon>eudicotyledons</taxon>
        <taxon>Gunneridae</taxon>
        <taxon>Pentapetalae</taxon>
        <taxon>rosids</taxon>
        <taxon>malvids</taxon>
        <taxon>Brassicales</taxon>
        <taxon>Brassicaceae</taxon>
        <taxon>Camelineae</taxon>
        <taxon>Camelina</taxon>
    </lineage>
</organism>
<reference evidence="10" key="2">
    <citation type="submission" date="2025-08" db="UniProtKB">
        <authorList>
            <consortium name="RefSeq"/>
        </authorList>
    </citation>
    <scope>IDENTIFICATION</scope>
    <source>
        <tissue evidence="10">Leaf</tissue>
    </source>
</reference>
<sequence length="307" mass="34243">MERRRKGEAVVYDGEKDDTENGVLIHERGETSHELQDVRSSLDTAEMERRRKGKAVVYDGEKDDTETGVLIQERGETSYVGVGGGSSEQRINIEELLSGQEAHQHKQQTDSVYKESLLTSRNIVALVVIFMATVGWSTGLNPPGGLNDDGEAAVGKKTAFFIFMLAVYTMVPVSLITLGLLCGVTPRNQKVQRNTLKVCHAFMWIGLISFAVAFVSGSWLIVPSDRFWLKLIGLLNTLAAMIVLISYIWSKQARKFFRRLSFCDLDGSSDEDEQARKFFRRLSFCDLDGSSDEAEVETSMVATHIET</sequence>
<evidence type="ECO:0000313" key="9">
    <source>
        <dbReference type="Proteomes" id="UP000694864"/>
    </source>
</evidence>
<feature type="transmembrane region" description="Helical" evidence="7">
    <location>
        <begin position="227"/>
        <end position="249"/>
    </location>
</feature>
<protein>
    <submittedName>
        <fullName evidence="10">Uncharacterized protein LOC104767525</fullName>
    </submittedName>
</protein>
<feature type="transmembrane region" description="Helical" evidence="7">
    <location>
        <begin position="201"/>
        <end position="221"/>
    </location>
</feature>
<reference evidence="9" key="1">
    <citation type="journal article" date="2014" name="Nat. Commun.">
        <title>The emerging biofuel crop Camelina sativa retains a highly undifferentiated hexaploid genome structure.</title>
        <authorList>
            <person name="Kagale S."/>
            <person name="Koh C."/>
            <person name="Nixon J."/>
            <person name="Bollina V."/>
            <person name="Clarke W.E."/>
            <person name="Tuteja R."/>
            <person name="Spillane C."/>
            <person name="Robinson S.J."/>
            <person name="Links M.G."/>
            <person name="Clarke C."/>
            <person name="Higgins E.E."/>
            <person name="Huebert T."/>
            <person name="Sharpe A.G."/>
            <person name="Parkin I.A."/>
        </authorList>
    </citation>
    <scope>NUCLEOTIDE SEQUENCE [LARGE SCALE GENOMIC DNA]</scope>
    <source>
        <strain evidence="9">cv. DH55</strain>
    </source>
</reference>
<comment type="subcellular location">
    <subcellularLocation>
        <location evidence="1">Membrane</location>
        <topology evidence="1">Multi-pass membrane protein</topology>
    </subcellularLocation>
</comment>
<feature type="domain" description="PGG" evidence="8">
    <location>
        <begin position="116"/>
        <end position="220"/>
    </location>
</feature>
<keyword evidence="5" id="KW-0040">ANK repeat</keyword>
<keyword evidence="2 7" id="KW-0812">Transmembrane</keyword>
<name>A0ABM1RBI7_CAMSA</name>
<dbReference type="PANTHER" id="PTHR24186">
    <property type="entry name" value="PROTEIN PHOSPHATASE 1 REGULATORY SUBUNIT"/>
    <property type="match status" value="1"/>
</dbReference>
<dbReference type="InterPro" id="IPR026961">
    <property type="entry name" value="PGG_dom"/>
</dbReference>
<dbReference type="GeneID" id="104767525"/>
<dbReference type="Pfam" id="PF13962">
    <property type="entry name" value="PGG"/>
    <property type="match status" value="1"/>
</dbReference>
<evidence type="ECO:0000256" key="4">
    <source>
        <dbReference type="ARBA" id="ARBA00022989"/>
    </source>
</evidence>
<evidence type="ECO:0000313" key="10">
    <source>
        <dbReference type="RefSeq" id="XP_019096375.1"/>
    </source>
</evidence>
<evidence type="ECO:0000256" key="3">
    <source>
        <dbReference type="ARBA" id="ARBA00022737"/>
    </source>
</evidence>
<gene>
    <name evidence="10" type="primary">LOC104767525</name>
</gene>
<evidence type="ECO:0000259" key="8">
    <source>
        <dbReference type="Pfam" id="PF13962"/>
    </source>
</evidence>